<dbReference type="PROSITE" id="PS50125">
    <property type="entry name" value="GUANYLATE_CYCLASE_2"/>
    <property type="match status" value="1"/>
</dbReference>
<dbReference type="Pfam" id="PF00211">
    <property type="entry name" value="Guanylate_cyc"/>
    <property type="match status" value="1"/>
</dbReference>
<organism evidence="4 5">
    <name type="scientific">Spectribacter acetivorans</name>
    <dbReference type="NCBI Taxonomy" id="3075603"/>
    <lineage>
        <taxon>Bacteria</taxon>
        <taxon>Pseudomonadati</taxon>
        <taxon>Pseudomonadota</taxon>
        <taxon>Gammaproteobacteria</taxon>
        <taxon>Salinisphaerales</taxon>
        <taxon>Salinisphaeraceae</taxon>
        <taxon>Spectribacter</taxon>
    </lineage>
</organism>
<evidence type="ECO:0000259" key="3">
    <source>
        <dbReference type="PROSITE" id="PS50125"/>
    </source>
</evidence>
<dbReference type="SUPFAM" id="SSF55073">
    <property type="entry name" value="Nucleotide cyclase"/>
    <property type="match status" value="1"/>
</dbReference>
<keyword evidence="2" id="KW-0067">ATP-binding</keyword>
<keyword evidence="5" id="KW-1185">Reference proteome</keyword>
<evidence type="ECO:0000313" key="5">
    <source>
        <dbReference type="Proteomes" id="UP001259982"/>
    </source>
</evidence>
<dbReference type="SUPFAM" id="SSF48452">
    <property type="entry name" value="TPR-like"/>
    <property type="match status" value="1"/>
</dbReference>
<dbReference type="Gene3D" id="3.30.70.1230">
    <property type="entry name" value="Nucleotide cyclase"/>
    <property type="match status" value="1"/>
</dbReference>
<dbReference type="EMBL" id="JAVRHY010000014">
    <property type="protein sequence ID" value="MDT0619419.1"/>
    <property type="molecule type" value="Genomic_DNA"/>
</dbReference>
<dbReference type="Gene3D" id="3.40.50.300">
    <property type="entry name" value="P-loop containing nucleotide triphosphate hydrolases"/>
    <property type="match status" value="1"/>
</dbReference>
<dbReference type="InterPro" id="IPR011990">
    <property type="entry name" value="TPR-like_helical_dom_sf"/>
</dbReference>
<evidence type="ECO:0000313" key="4">
    <source>
        <dbReference type="EMBL" id="MDT0619419.1"/>
    </source>
</evidence>
<sequence>MTTCPACAHGNPEEARFCNQCGAALVAMAPAAAPRDYTPPHLVERVLQSAHAVAGERKQVTVMFADVKGSTRLAAQIGPEAWHGILDRLFTLLATAVHRFGGTVNQYTGDGVMALFGAPLAHEDHAVRACHAALAAGQAVRSFADELRLREDVNLSIRTGLNSGEVIVGRIGDDLRLDYTAQGLIVNLAARMEAIAEPGRICLTRHTADLVQGHFELRSLGDMTVAGAEAPVAVHELLRAAPAADWQRLPTRRRGRFVGRDAELRQLTDALEALVTDGRHGILAVSGEAGIGKSRLCHEFVARCRARGVKTLTTFALPYADAVPYFPVRQLLRTYFDIAEDDSPARIRRQVAGVLLLENPGAAREVDWISDFLGAGEGGDSDDIDPARRMQGLHDLCARTLSEAEAPAVVLVEDAHWLDVGSEAFFRHFVASLPGCPVLAVFNHRRERSLPWLADAADAQVDLAALTGAELDAMLDDLLGRDPALRPLRTTLRERAGGNPFFIEEAVAALAEAGDIRGVAGDYHPARAEPRLVLPDSVQALLGARIDRLPRRDKQLLQAAAVVGKRFVLAWLTALDDLAEDERAAAVAALEAGGFIAPVNPAGTEYEFCHPLLQEVTHGMQLAQTRRSRHGRLAAHLAVDCPDPRQAGERASLIAHHWELAGVPAEAARWQLGVASWAAQRDVDASLQAFRKALTLVGEEPDTPAAREVAVAASSGILRVASLLPVPADEAARAYERGLRLGDGPARAELAISNASRLLVHGDARTALAAAREGVALADGDTDLLGRFRIPVLMACFAAGELAEGESLLSDAGDADWIDGPITLDNAASRALLAIQRAYRGQLDRAALDLEACGQRLAADGRRISWLVANQVEVAFLRGEAGDSREQAARAVAWAEESGSGTFREVAQRALAMAHMLAGEWQAAVRILDNGRDLVKAGAPAHQFLSLHLSLLAQARFRAGDPQAGLDDARTALEVAERAGSAVWALRARLVVAELGLASGDETAVSALLDQVAAGIEQTDARLFAAELALLRGDYSARAGDGAAARDWWRTAARRWQDSGAPVRAAAARRRTADDLLQEA</sequence>
<dbReference type="InterPro" id="IPR029787">
    <property type="entry name" value="Nucleotide_cyclase"/>
</dbReference>
<feature type="domain" description="Guanylate cyclase" evidence="3">
    <location>
        <begin position="61"/>
        <end position="193"/>
    </location>
</feature>
<reference evidence="4 5" key="1">
    <citation type="submission" date="2023-09" db="EMBL/GenBank/DDBJ databases">
        <authorList>
            <person name="Rey-Velasco X."/>
        </authorList>
    </citation>
    <scope>NUCLEOTIDE SEQUENCE [LARGE SCALE GENOMIC DNA]</scope>
    <source>
        <strain evidence="4 5">P385</strain>
    </source>
</reference>
<dbReference type="InterPro" id="IPR001054">
    <property type="entry name" value="A/G_cyclase"/>
</dbReference>
<keyword evidence="1" id="KW-0547">Nucleotide-binding</keyword>
<dbReference type="InterPro" id="IPR041664">
    <property type="entry name" value="AAA_16"/>
</dbReference>
<evidence type="ECO:0000256" key="2">
    <source>
        <dbReference type="ARBA" id="ARBA00022840"/>
    </source>
</evidence>
<proteinExistence type="predicted"/>
<dbReference type="InterPro" id="IPR027417">
    <property type="entry name" value="P-loop_NTPase"/>
</dbReference>
<name>A0ABU3BAC2_9GAMM</name>
<dbReference type="Pfam" id="PF13191">
    <property type="entry name" value="AAA_16"/>
    <property type="match status" value="1"/>
</dbReference>
<evidence type="ECO:0000256" key="1">
    <source>
        <dbReference type="ARBA" id="ARBA00022741"/>
    </source>
</evidence>
<comment type="caution">
    <text evidence="4">The sequence shown here is derived from an EMBL/GenBank/DDBJ whole genome shotgun (WGS) entry which is preliminary data.</text>
</comment>
<dbReference type="SUPFAM" id="SSF52540">
    <property type="entry name" value="P-loop containing nucleoside triphosphate hydrolases"/>
    <property type="match status" value="1"/>
</dbReference>
<dbReference type="PANTHER" id="PTHR16305:SF28">
    <property type="entry name" value="GUANYLATE CYCLASE DOMAIN-CONTAINING PROTEIN"/>
    <property type="match status" value="1"/>
</dbReference>
<dbReference type="Proteomes" id="UP001259982">
    <property type="component" value="Unassembled WGS sequence"/>
</dbReference>
<dbReference type="PANTHER" id="PTHR16305">
    <property type="entry name" value="TESTICULAR SOLUBLE ADENYLYL CYCLASE"/>
    <property type="match status" value="1"/>
</dbReference>
<accession>A0ABU3BAC2</accession>
<gene>
    <name evidence="4" type="ORF">RM531_13155</name>
</gene>
<protein>
    <submittedName>
        <fullName evidence="4">Adenylate/guanylate cyclase domain-containing protein</fullName>
    </submittedName>
</protein>
<dbReference type="CDD" id="cd07302">
    <property type="entry name" value="CHD"/>
    <property type="match status" value="1"/>
</dbReference>
<dbReference type="RefSeq" id="WP_311659848.1">
    <property type="nucleotide sequence ID" value="NZ_JAVRHY010000014.1"/>
</dbReference>
<dbReference type="SMART" id="SM00044">
    <property type="entry name" value="CYCc"/>
    <property type="match status" value="1"/>
</dbReference>